<sequence>MQPTSRARFSALILRFSLFHFFPASNPVPACDSSVFPLSLSPYAWRRFWRVGDKAVVADSNVLEIGKTECRLAMRGNDRVSAFQSVCKFCESLANRFPVPSRSVVPLVSARFD</sequence>
<dbReference type="AlphaFoldDB" id="A0A1Y1ZU24"/>
<evidence type="ECO:0008006" key="4">
    <source>
        <dbReference type="Google" id="ProtNLM"/>
    </source>
</evidence>
<reference evidence="2 3" key="1">
    <citation type="submission" date="2016-07" db="EMBL/GenBank/DDBJ databases">
        <title>Pervasive Adenine N6-methylation of Active Genes in Fungi.</title>
        <authorList>
            <consortium name="DOE Joint Genome Institute"/>
            <person name="Mondo S.J."/>
            <person name="Dannebaum R.O."/>
            <person name="Kuo R.C."/>
            <person name="Labutti K."/>
            <person name="Haridas S."/>
            <person name="Kuo A."/>
            <person name="Salamov A."/>
            <person name="Ahrendt S.R."/>
            <person name="Lipzen A."/>
            <person name="Sullivan W."/>
            <person name="Andreopoulos W.B."/>
            <person name="Clum A."/>
            <person name="Lindquist E."/>
            <person name="Daum C."/>
            <person name="Ramamoorthy G.K."/>
            <person name="Gryganskyi A."/>
            <person name="Culley D."/>
            <person name="Magnuson J.K."/>
            <person name="James T.Y."/>
            <person name="O'Malley M.A."/>
            <person name="Stajich J.E."/>
            <person name="Spatafora J.W."/>
            <person name="Visel A."/>
            <person name="Grigoriev I.V."/>
        </authorList>
    </citation>
    <scope>NUCLEOTIDE SEQUENCE [LARGE SCALE GENOMIC DNA]</scope>
    <source>
        <strain evidence="2 3">CBS 115471</strain>
    </source>
</reference>
<keyword evidence="3" id="KW-1185">Reference proteome</keyword>
<feature type="chain" id="PRO_5012508297" description="Secreted protein" evidence="1">
    <location>
        <begin position="28"/>
        <end position="113"/>
    </location>
</feature>
<evidence type="ECO:0000313" key="3">
    <source>
        <dbReference type="Proteomes" id="UP000193144"/>
    </source>
</evidence>
<proteinExistence type="predicted"/>
<gene>
    <name evidence="2" type="ORF">BCR34DRAFT_255873</name>
</gene>
<accession>A0A1Y1ZU24</accession>
<evidence type="ECO:0000313" key="2">
    <source>
        <dbReference type="EMBL" id="ORY13720.1"/>
    </source>
</evidence>
<keyword evidence="1" id="KW-0732">Signal</keyword>
<protein>
    <recommendedName>
        <fullName evidence="4">Secreted protein</fullName>
    </recommendedName>
</protein>
<comment type="caution">
    <text evidence="2">The sequence shown here is derived from an EMBL/GenBank/DDBJ whole genome shotgun (WGS) entry which is preliminary data.</text>
</comment>
<name>A0A1Y1ZU24_9PLEO</name>
<dbReference type="Proteomes" id="UP000193144">
    <property type="component" value="Unassembled WGS sequence"/>
</dbReference>
<evidence type="ECO:0000256" key="1">
    <source>
        <dbReference type="SAM" id="SignalP"/>
    </source>
</evidence>
<feature type="signal peptide" evidence="1">
    <location>
        <begin position="1"/>
        <end position="27"/>
    </location>
</feature>
<dbReference type="EMBL" id="MCFA01000039">
    <property type="protein sequence ID" value="ORY13720.1"/>
    <property type="molecule type" value="Genomic_DNA"/>
</dbReference>
<organism evidence="2 3">
    <name type="scientific">Clohesyomyces aquaticus</name>
    <dbReference type="NCBI Taxonomy" id="1231657"/>
    <lineage>
        <taxon>Eukaryota</taxon>
        <taxon>Fungi</taxon>
        <taxon>Dikarya</taxon>
        <taxon>Ascomycota</taxon>
        <taxon>Pezizomycotina</taxon>
        <taxon>Dothideomycetes</taxon>
        <taxon>Pleosporomycetidae</taxon>
        <taxon>Pleosporales</taxon>
        <taxon>Lindgomycetaceae</taxon>
        <taxon>Clohesyomyces</taxon>
    </lineage>
</organism>